<reference evidence="2 3" key="1">
    <citation type="submission" date="2019-03" db="EMBL/GenBank/DDBJ databases">
        <title>Sequencing the genomes of 1000 actinobacteria strains.</title>
        <authorList>
            <person name="Klenk H.-P."/>
        </authorList>
    </citation>
    <scope>NUCLEOTIDE SEQUENCE [LARGE SCALE GENOMIC DNA]</scope>
    <source>
        <strain evidence="2 3">DSM 43805</strain>
    </source>
</reference>
<accession>A0A4R6K0T2</accession>
<keyword evidence="3" id="KW-1185">Reference proteome</keyword>
<dbReference type="EMBL" id="SNWR01000001">
    <property type="protein sequence ID" value="TDO41661.1"/>
    <property type="molecule type" value="Genomic_DNA"/>
</dbReference>
<dbReference type="Proteomes" id="UP000294901">
    <property type="component" value="Unassembled WGS sequence"/>
</dbReference>
<dbReference type="RefSeq" id="WP_133875652.1">
    <property type="nucleotide sequence ID" value="NZ_BOMD01000024.1"/>
</dbReference>
<feature type="signal peptide" evidence="1">
    <location>
        <begin position="1"/>
        <end position="21"/>
    </location>
</feature>
<gene>
    <name evidence="2" type="ORF">C8E87_5397</name>
</gene>
<name>A0A4R6K0T2_9ACTN</name>
<feature type="chain" id="PRO_5038687484" evidence="1">
    <location>
        <begin position="22"/>
        <end position="148"/>
    </location>
</feature>
<evidence type="ECO:0000313" key="2">
    <source>
        <dbReference type="EMBL" id="TDO41661.1"/>
    </source>
</evidence>
<evidence type="ECO:0000313" key="3">
    <source>
        <dbReference type="Proteomes" id="UP000294901"/>
    </source>
</evidence>
<dbReference type="AlphaFoldDB" id="A0A4R6K0T2"/>
<proteinExistence type="predicted"/>
<evidence type="ECO:0000256" key="1">
    <source>
        <dbReference type="SAM" id="SignalP"/>
    </source>
</evidence>
<sequence length="148" mass="15340">MTKRRKLVWTAGILAAAVASAGVGTAVWADPLKLPGSHTIEVYAQEDALSGETQKDPGLFGMCDADTYYAEQGDRKLCIVLSGPLGEVKAQRKDGKVTVAAEEVAALKRMAAKDSDATTLVLMGSGPSALIPIADLTDGKPVTVPALS</sequence>
<dbReference type="InterPro" id="IPR006311">
    <property type="entry name" value="TAT_signal"/>
</dbReference>
<dbReference type="OrthoDB" id="3296812at2"/>
<protein>
    <submittedName>
        <fullName evidence="2">Uncharacterized protein</fullName>
    </submittedName>
</protein>
<keyword evidence="1" id="KW-0732">Signal</keyword>
<dbReference type="PROSITE" id="PS51318">
    <property type="entry name" value="TAT"/>
    <property type="match status" value="1"/>
</dbReference>
<comment type="caution">
    <text evidence="2">The sequence shown here is derived from an EMBL/GenBank/DDBJ whole genome shotgun (WGS) entry which is preliminary data.</text>
</comment>
<organism evidence="2 3">
    <name type="scientific">Paractinoplanes brasiliensis</name>
    <dbReference type="NCBI Taxonomy" id="52695"/>
    <lineage>
        <taxon>Bacteria</taxon>
        <taxon>Bacillati</taxon>
        <taxon>Actinomycetota</taxon>
        <taxon>Actinomycetes</taxon>
        <taxon>Micromonosporales</taxon>
        <taxon>Micromonosporaceae</taxon>
        <taxon>Paractinoplanes</taxon>
    </lineage>
</organism>